<protein>
    <submittedName>
        <fullName evidence="3">Uncharacterized protein</fullName>
    </submittedName>
</protein>
<organism evidence="3 4">
    <name type="scientific">Trichoderma longibrachiatum ATCC 18648</name>
    <dbReference type="NCBI Taxonomy" id="983965"/>
    <lineage>
        <taxon>Eukaryota</taxon>
        <taxon>Fungi</taxon>
        <taxon>Dikarya</taxon>
        <taxon>Ascomycota</taxon>
        <taxon>Pezizomycotina</taxon>
        <taxon>Sordariomycetes</taxon>
        <taxon>Hypocreomycetidae</taxon>
        <taxon>Hypocreales</taxon>
        <taxon>Hypocreaceae</taxon>
        <taxon>Trichoderma</taxon>
    </lineage>
</organism>
<feature type="signal peptide" evidence="2">
    <location>
        <begin position="1"/>
        <end position="20"/>
    </location>
</feature>
<feature type="chain" id="PRO_5015406050" evidence="2">
    <location>
        <begin position="21"/>
        <end position="212"/>
    </location>
</feature>
<keyword evidence="2" id="KW-0732">Signal</keyword>
<feature type="region of interest" description="Disordered" evidence="1">
    <location>
        <begin position="110"/>
        <end position="212"/>
    </location>
</feature>
<dbReference type="AlphaFoldDB" id="A0A2T4C864"/>
<feature type="compositionally biased region" description="Basic and acidic residues" evidence="1">
    <location>
        <begin position="186"/>
        <end position="201"/>
    </location>
</feature>
<accession>A0A2T4C864</accession>
<keyword evidence="4" id="KW-1185">Reference proteome</keyword>
<dbReference type="Proteomes" id="UP000240760">
    <property type="component" value="Unassembled WGS sequence"/>
</dbReference>
<evidence type="ECO:0000256" key="1">
    <source>
        <dbReference type="SAM" id="MobiDB-lite"/>
    </source>
</evidence>
<sequence>MRVLACLLLYLILSLGKVSTVTPSLYSPPFNAVLPRKKSTWTGSCKLCPAVSTSSQRQHAINALSLSGSLKRTGPGSLGRGYRDAQPPVSSFSAMLRMPARSIRLHVDDRNSWGDSTSAREHMGTLSHQTETTETTDWGLFDGQEGGTRAESRAQRVAFSSSLRRTTVQRRWTNQRDSQARSASRTRKEGKPPAAADRRVGEGGVAMLPSPK</sequence>
<proteinExistence type="predicted"/>
<evidence type="ECO:0000313" key="4">
    <source>
        <dbReference type="Proteomes" id="UP000240760"/>
    </source>
</evidence>
<gene>
    <name evidence="3" type="ORF">M440DRAFT_291298</name>
</gene>
<evidence type="ECO:0000256" key="2">
    <source>
        <dbReference type="SAM" id="SignalP"/>
    </source>
</evidence>
<name>A0A2T4C864_TRILO</name>
<feature type="compositionally biased region" description="Basic and acidic residues" evidence="1">
    <location>
        <begin position="110"/>
        <end position="123"/>
    </location>
</feature>
<feature type="compositionally biased region" description="Polar residues" evidence="1">
    <location>
        <begin position="158"/>
        <end position="183"/>
    </location>
</feature>
<evidence type="ECO:0000313" key="3">
    <source>
        <dbReference type="EMBL" id="PTB77756.1"/>
    </source>
</evidence>
<reference evidence="3 4" key="1">
    <citation type="submission" date="2016-07" db="EMBL/GenBank/DDBJ databases">
        <title>Multiple horizontal gene transfer events from other fungi enriched the ability of initially mycotrophic Trichoderma (Ascomycota) to feed on dead plant biomass.</title>
        <authorList>
            <consortium name="DOE Joint Genome Institute"/>
            <person name="Aerts A."/>
            <person name="Atanasova L."/>
            <person name="Chenthamara K."/>
            <person name="Zhang J."/>
            <person name="Grujic M."/>
            <person name="Henrissat B."/>
            <person name="Kuo A."/>
            <person name="Salamov A."/>
            <person name="Lipzen A."/>
            <person name="Labutti K."/>
            <person name="Barry K."/>
            <person name="Miao Y."/>
            <person name="Rahimi M.J."/>
            <person name="Shen Q."/>
            <person name="Grigoriev I.V."/>
            <person name="Kubicek C.P."/>
            <person name="Druzhinina I.S."/>
        </authorList>
    </citation>
    <scope>NUCLEOTIDE SEQUENCE [LARGE SCALE GENOMIC DNA]</scope>
    <source>
        <strain evidence="3 4">ATCC 18648</strain>
    </source>
</reference>
<dbReference type="EMBL" id="KZ679130">
    <property type="protein sequence ID" value="PTB77756.1"/>
    <property type="molecule type" value="Genomic_DNA"/>
</dbReference>